<dbReference type="Proteomes" id="UP001186974">
    <property type="component" value="Unassembled WGS sequence"/>
</dbReference>
<reference evidence="1" key="1">
    <citation type="submission" date="2024-09" db="EMBL/GenBank/DDBJ databases">
        <title>Black Yeasts Isolated from many extreme environments.</title>
        <authorList>
            <person name="Coleine C."/>
            <person name="Stajich J.E."/>
            <person name="Selbmann L."/>
        </authorList>
    </citation>
    <scope>NUCLEOTIDE SEQUENCE</scope>
    <source>
        <strain evidence="1">CCFEE 5737</strain>
    </source>
</reference>
<comment type="caution">
    <text evidence="1">The sequence shown here is derived from an EMBL/GenBank/DDBJ whole genome shotgun (WGS) entry which is preliminary data.</text>
</comment>
<proteinExistence type="predicted"/>
<accession>A0ACC3D449</accession>
<gene>
    <name evidence="1" type="ORF">LTS18_005902</name>
</gene>
<dbReference type="EMBL" id="JAWDJW010007755">
    <property type="protein sequence ID" value="KAK3061571.1"/>
    <property type="molecule type" value="Genomic_DNA"/>
</dbReference>
<evidence type="ECO:0000313" key="2">
    <source>
        <dbReference type="Proteomes" id="UP001186974"/>
    </source>
</evidence>
<keyword evidence="2" id="KW-1185">Reference proteome</keyword>
<evidence type="ECO:0000313" key="1">
    <source>
        <dbReference type="EMBL" id="KAK3061571.1"/>
    </source>
</evidence>
<name>A0ACC3D449_9PEZI</name>
<protein>
    <submittedName>
        <fullName evidence="1">Uncharacterized protein</fullName>
    </submittedName>
</protein>
<sequence length="285" mass="31711">MTSSRFTVTKDSAILNYDDARVAMPFDADHQDLVRYTDASKQGFFTLCAKVADAARPFLPSPLTTSPCTPDTVHIASSPPPPSTSEPREDLYRLLVKYDTVFLVDDSGSMKKDARWTKAEKTLAACAERAVRYNPDGVDIHFLNSKDKNRNNRQTHQQVMELFQLVDTDGNPTPTGDALDAGLTAYLSKFHDPDLVEEAIVFAATELKDLGVRKAKRQIAGYKFVQIGYDPEATKFLKRLDDDIKGNRSLDRDIVDTTPQSESNTGKGYYKKILLGGVSSVYDKK</sequence>
<organism evidence="1 2">
    <name type="scientific">Coniosporium uncinatum</name>
    <dbReference type="NCBI Taxonomy" id="93489"/>
    <lineage>
        <taxon>Eukaryota</taxon>
        <taxon>Fungi</taxon>
        <taxon>Dikarya</taxon>
        <taxon>Ascomycota</taxon>
        <taxon>Pezizomycotina</taxon>
        <taxon>Dothideomycetes</taxon>
        <taxon>Dothideomycetes incertae sedis</taxon>
        <taxon>Coniosporium</taxon>
    </lineage>
</organism>